<accession>A0A3A8FCH9</accession>
<organism evidence="1 2">
    <name type="scientific">Acinetobacter rongchengensis</name>
    <dbReference type="NCBI Taxonomy" id="2419601"/>
    <lineage>
        <taxon>Bacteria</taxon>
        <taxon>Pseudomonadati</taxon>
        <taxon>Pseudomonadota</taxon>
        <taxon>Gammaproteobacteria</taxon>
        <taxon>Moraxellales</taxon>
        <taxon>Moraxellaceae</taxon>
        <taxon>Acinetobacter</taxon>
    </lineage>
</organism>
<gene>
    <name evidence="1" type="ORF">D7V20_06420</name>
</gene>
<dbReference type="Proteomes" id="UP000280405">
    <property type="component" value="Unassembled WGS sequence"/>
</dbReference>
<protein>
    <submittedName>
        <fullName evidence="1">Vancomycin resistance protein</fullName>
    </submittedName>
</protein>
<dbReference type="AlphaFoldDB" id="A0A3A8FCH9"/>
<evidence type="ECO:0000313" key="2">
    <source>
        <dbReference type="Proteomes" id="UP000280405"/>
    </source>
</evidence>
<dbReference type="OrthoDB" id="9797191at2"/>
<dbReference type="EMBL" id="RAXT01000008">
    <property type="protein sequence ID" value="RKG38901.1"/>
    <property type="molecule type" value="Genomic_DNA"/>
</dbReference>
<dbReference type="PANTHER" id="PTHR35788:SF1">
    <property type="entry name" value="EXPORTED PROTEIN"/>
    <property type="match status" value="1"/>
</dbReference>
<evidence type="ECO:0000313" key="1">
    <source>
        <dbReference type="EMBL" id="RKG38901.1"/>
    </source>
</evidence>
<dbReference type="PANTHER" id="PTHR35788">
    <property type="entry name" value="EXPORTED PROTEIN-RELATED"/>
    <property type="match status" value="1"/>
</dbReference>
<comment type="caution">
    <text evidence="1">The sequence shown here is derived from an EMBL/GenBank/DDBJ whole genome shotgun (WGS) entry which is preliminary data.</text>
</comment>
<dbReference type="InterPro" id="IPR052913">
    <property type="entry name" value="Glycopeptide_resist_protein"/>
</dbReference>
<name>A0A3A8FCH9_9GAMM</name>
<dbReference type="InterPro" id="IPR007391">
    <property type="entry name" value="Vancomycin_resist_VanW"/>
</dbReference>
<dbReference type="Pfam" id="PF04294">
    <property type="entry name" value="VanW"/>
    <property type="match status" value="1"/>
</dbReference>
<dbReference type="RefSeq" id="WP_120383486.1">
    <property type="nucleotide sequence ID" value="NZ_RAXT01000008.1"/>
</dbReference>
<sequence length="236" mass="27935">MKRYLPKSWKLLYQLIRRYCREHLFSKHNFALQHDRIWQTQYQISTQQEIKINRYFDNKAHNIDLTIQALHGLVIEPNQTFSFWHVVKAPTQKNGYKVGRNLIQGKLTEDIGGGICQISCLLYINALKTGLRIIERHAHSIDIYQEHERFTPLGSDASVVYGYKDLQFQNTLEFPIQIKILRQNNQLLALFSTKRPTRTYLLDFVIEDAEHYRTVNSYADHKHISKDKYQLPSDLE</sequence>
<reference evidence="1 2" key="1">
    <citation type="submission" date="2018-09" db="EMBL/GenBank/DDBJ databases">
        <title>The draft genome of Acinetobacter spp. strains.</title>
        <authorList>
            <person name="Qin J."/>
            <person name="Feng Y."/>
            <person name="Zong Z."/>
        </authorList>
    </citation>
    <scope>NUCLEOTIDE SEQUENCE [LARGE SCALE GENOMIC DNA]</scope>
    <source>
        <strain evidence="1 2">WCHAc060115</strain>
    </source>
</reference>
<keyword evidence="2" id="KW-1185">Reference proteome</keyword>
<proteinExistence type="predicted"/>